<dbReference type="RefSeq" id="WP_211469624.1">
    <property type="nucleotide sequence ID" value="NZ_JAGSXH010000076.1"/>
</dbReference>
<dbReference type="Gene3D" id="3.40.50.150">
    <property type="entry name" value="Vaccinia Virus protein VP39"/>
    <property type="match status" value="1"/>
</dbReference>
<dbReference type="InterPro" id="IPR003356">
    <property type="entry name" value="DNA_methylase_A-5"/>
</dbReference>
<keyword evidence="4" id="KW-1185">Reference proteome</keyword>
<keyword evidence="3" id="KW-0808">Transferase</keyword>
<gene>
    <name evidence="3" type="ORF">KGA66_19605</name>
</gene>
<name>A0A8J7WT93_9ACTN</name>
<dbReference type="AlphaFoldDB" id="A0A8J7WT93"/>
<keyword evidence="3" id="KW-0489">Methyltransferase</keyword>
<dbReference type="InterPro" id="IPR052916">
    <property type="entry name" value="Type-I_RE_MTase_Subunit"/>
</dbReference>
<feature type="region of interest" description="Disordered" evidence="1">
    <location>
        <begin position="491"/>
        <end position="514"/>
    </location>
</feature>
<dbReference type="GO" id="GO:0032259">
    <property type="term" value="P:methylation"/>
    <property type="evidence" value="ECO:0007669"/>
    <property type="project" value="UniProtKB-KW"/>
</dbReference>
<evidence type="ECO:0000259" key="2">
    <source>
        <dbReference type="Pfam" id="PF02384"/>
    </source>
</evidence>
<dbReference type="SUPFAM" id="SSF53335">
    <property type="entry name" value="S-adenosyl-L-methionine-dependent methyltransferases"/>
    <property type="match status" value="1"/>
</dbReference>
<dbReference type="PANTHER" id="PTHR42998">
    <property type="entry name" value="TYPE I RESTRICTION ENZYME HINDVIIP M PROTEIN-RELATED"/>
    <property type="match status" value="1"/>
</dbReference>
<dbReference type="Proteomes" id="UP000677913">
    <property type="component" value="Unassembled WGS sequence"/>
</dbReference>
<dbReference type="GO" id="GO:0008170">
    <property type="term" value="F:N-methyltransferase activity"/>
    <property type="evidence" value="ECO:0007669"/>
    <property type="project" value="InterPro"/>
</dbReference>
<dbReference type="Pfam" id="PF02384">
    <property type="entry name" value="N6_Mtase"/>
    <property type="match status" value="1"/>
</dbReference>
<comment type="caution">
    <text evidence="3">The sequence shown here is derived from an EMBL/GenBank/DDBJ whole genome shotgun (WGS) entry which is preliminary data.</text>
</comment>
<feature type="compositionally biased region" description="Polar residues" evidence="1">
    <location>
        <begin position="497"/>
        <end position="510"/>
    </location>
</feature>
<evidence type="ECO:0000256" key="1">
    <source>
        <dbReference type="SAM" id="MobiDB-lite"/>
    </source>
</evidence>
<organism evidence="3 4">
    <name type="scientific">Actinocrinis puniceicyclus</name>
    <dbReference type="NCBI Taxonomy" id="977794"/>
    <lineage>
        <taxon>Bacteria</taxon>
        <taxon>Bacillati</taxon>
        <taxon>Actinomycetota</taxon>
        <taxon>Actinomycetes</taxon>
        <taxon>Catenulisporales</taxon>
        <taxon>Actinospicaceae</taxon>
        <taxon>Actinocrinis</taxon>
    </lineage>
</organism>
<dbReference type="InterPro" id="IPR029063">
    <property type="entry name" value="SAM-dependent_MTases_sf"/>
</dbReference>
<accession>A0A8J7WT93</accession>
<protein>
    <submittedName>
        <fullName evidence="3">N-6 DNA methylase</fullName>
    </submittedName>
</protein>
<evidence type="ECO:0000313" key="4">
    <source>
        <dbReference type="Proteomes" id="UP000677913"/>
    </source>
</evidence>
<feature type="region of interest" description="Disordered" evidence="1">
    <location>
        <begin position="558"/>
        <end position="593"/>
    </location>
</feature>
<feature type="region of interest" description="Disordered" evidence="1">
    <location>
        <begin position="120"/>
        <end position="140"/>
    </location>
</feature>
<proteinExistence type="predicted"/>
<reference evidence="3" key="1">
    <citation type="submission" date="2021-04" db="EMBL/GenBank/DDBJ databases">
        <title>Genome based classification of Actinospica acidithermotolerans sp. nov., an actinobacterium isolated from an Indonesian hot spring.</title>
        <authorList>
            <person name="Kusuma A.B."/>
            <person name="Putra K.E."/>
            <person name="Nafisah S."/>
            <person name="Loh J."/>
            <person name="Nouioui I."/>
            <person name="Goodfellow M."/>
        </authorList>
    </citation>
    <scope>NUCLEOTIDE SEQUENCE</scope>
    <source>
        <strain evidence="3">DSM 45618</strain>
    </source>
</reference>
<evidence type="ECO:0000313" key="3">
    <source>
        <dbReference type="EMBL" id="MBS2965265.1"/>
    </source>
</evidence>
<sequence>MLDEADTPLVTSAEIARLAGVGRAAVSNWRRRYPDFPKPVGGPASSPTFALAEVEKWLADTGKGEQLRTAGVTATGTQRLDRAGQLAVRFARQALASSDDSAGTDDSVAGARFVADLGAQSGGTQSGAAQSGGVEGRGDGVEVRDDAGALRIGLSFGAHAPSLAAVRDRRALRVQRERRAVFAAMLAALLPEATAGTVVDPACGSGDLLAAAGARFGDAVQLAGQGVDVDAARRASVRLAAEAAQLSHASQLSHGSQFPQLSHLDRTMIRAGDSLTGDALRAYRGRAAAVLCEPPLDQPVWPADELATDARWVFGLPAPRDAELAWVQHCYALLRPDATAVVAVSPRTCVQPSGRAIRAAMLRAGALRAVIALPAKAAGRGAVDAGDFGGGTDAVLWVLRRPYGEPDRTVAMIDLADVDLLELPAEPAAWRAVLADPARCREVPAIELLDEDVALLASRFVERTDRDLAAAYIRAAQQLPTLLERLAAGLPRLQPGSPGQKTNQSKSQLGVASAPLPDLRATTTTLHELERAGALRIHPRAFTPRAGDVLVHAGKRPPTVATDRANSNGTGVGSGLASAARKASESRSGLGNEADERTVTNVIEIVDSRLDPYFLAAFLHADAVSIPSANTSGSLSRDDLRRCRIPRLPIAQQRRYGKAFRSLAELESVLRTATEVSGHVVRTALEGLTSGALAPPD</sequence>
<dbReference type="EMBL" id="JAGSXH010000076">
    <property type="protein sequence ID" value="MBS2965265.1"/>
    <property type="molecule type" value="Genomic_DNA"/>
</dbReference>
<dbReference type="PANTHER" id="PTHR42998:SF1">
    <property type="entry name" value="TYPE I RESTRICTION ENZYME HINDI METHYLASE SUBUNIT"/>
    <property type="match status" value="1"/>
</dbReference>
<feature type="domain" description="DNA methylase adenine-specific" evidence="2">
    <location>
        <begin position="185"/>
        <end position="376"/>
    </location>
</feature>
<dbReference type="GO" id="GO:0003677">
    <property type="term" value="F:DNA binding"/>
    <property type="evidence" value="ECO:0007669"/>
    <property type="project" value="InterPro"/>
</dbReference>